<protein>
    <submittedName>
        <fullName evidence="1">Uncharacterized protein</fullName>
    </submittedName>
</protein>
<dbReference type="RefSeq" id="XP_031871365.1">
    <property type="nucleotide sequence ID" value="XM_032011672.1"/>
</dbReference>
<reference evidence="1 2" key="1">
    <citation type="journal article" date="2018" name="IMA Fungus">
        <title>IMA Genome-F 9: Draft genome sequence of Annulohypoxylon stygium, Aspergillus mulundensis, Berkeleyomyces basicola (syn. Thielaviopsis basicola), Ceratocystis smalleyi, two Cercospora beticola strains, Coleophoma cylindrospora, Fusarium fracticaudum, Phialophora cf. hyalina, and Morchella septimelata.</title>
        <authorList>
            <person name="Wingfield B.D."/>
            <person name="Bills G.F."/>
            <person name="Dong Y."/>
            <person name="Huang W."/>
            <person name="Nel W.J."/>
            <person name="Swalarsk-Parry B.S."/>
            <person name="Vaghefi N."/>
            <person name="Wilken P.M."/>
            <person name="An Z."/>
            <person name="de Beer Z.W."/>
            <person name="De Vos L."/>
            <person name="Chen L."/>
            <person name="Duong T.A."/>
            <person name="Gao Y."/>
            <person name="Hammerbacher A."/>
            <person name="Kikkert J.R."/>
            <person name="Li Y."/>
            <person name="Li H."/>
            <person name="Li K."/>
            <person name="Li Q."/>
            <person name="Liu X."/>
            <person name="Ma X."/>
            <person name="Naidoo K."/>
            <person name="Pethybridge S.J."/>
            <person name="Sun J."/>
            <person name="Steenkamp E.T."/>
            <person name="van der Nest M.A."/>
            <person name="van Wyk S."/>
            <person name="Wingfield M.J."/>
            <person name="Xiong C."/>
            <person name="Yue Q."/>
            <person name="Zhang X."/>
        </authorList>
    </citation>
    <scope>NUCLEOTIDE SEQUENCE [LARGE SCALE GENOMIC DNA]</scope>
    <source>
        <strain evidence="1 2">BP 5553</strain>
    </source>
</reference>
<accession>A0A370TT48</accession>
<gene>
    <name evidence="1" type="ORF">BP5553_03049</name>
</gene>
<evidence type="ECO:0000313" key="1">
    <source>
        <dbReference type="EMBL" id="RDL38709.1"/>
    </source>
</evidence>
<dbReference type="AlphaFoldDB" id="A0A370TT48"/>
<proteinExistence type="predicted"/>
<evidence type="ECO:0000313" key="2">
    <source>
        <dbReference type="Proteomes" id="UP000254866"/>
    </source>
</evidence>
<dbReference type="Proteomes" id="UP000254866">
    <property type="component" value="Unassembled WGS sequence"/>
</dbReference>
<comment type="caution">
    <text evidence="1">The sequence shown here is derived from an EMBL/GenBank/DDBJ whole genome shotgun (WGS) entry which is preliminary data.</text>
</comment>
<keyword evidence="2" id="KW-1185">Reference proteome</keyword>
<dbReference type="EMBL" id="NPIC01000002">
    <property type="protein sequence ID" value="RDL38709.1"/>
    <property type="molecule type" value="Genomic_DNA"/>
</dbReference>
<sequence>MRQQGQRRREPLKHRVIVTKETRAQDKRLKAEQSISRVACGRVYLHLTDGARCEEGEEMCGMCGKDDRVAAHTPVLQRVSVAEQGREAQVQHDQILDSGIDFPSSILAIDIPYSLSQRIFIESRPGLVESRDVHVASSETVLVISSSPSWTLTNKGSARRCLEAVATDDTLSKSSMASSVSFDQGIWTDQFESWQRQHEAGESHTRAQIRAESQDVYKASITNIVKLLERLSPELCQSVASYRPEFLLWSYGAAVLWPGTLVMPFPELPFTTEGAKTKL</sequence>
<dbReference type="GeneID" id="43595898"/>
<organism evidence="1 2">
    <name type="scientific">Venustampulla echinocandica</name>
    <dbReference type="NCBI Taxonomy" id="2656787"/>
    <lineage>
        <taxon>Eukaryota</taxon>
        <taxon>Fungi</taxon>
        <taxon>Dikarya</taxon>
        <taxon>Ascomycota</taxon>
        <taxon>Pezizomycotina</taxon>
        <taxon>Leotiomycetes</taxon>
        <taxon>Helotiales</taxon>
        <taxon>Pleuroascaceae</taxon>
        <taxon>Venustampulla</taxon>
    </lineage>
</organism>
<name>A0A370TT48_9HELO</name>